<gene>
    <name evidence="1" type="ORF">Micbo1qcDRAFT_7879</name>
</gene>
<evidence type="ECO:0008006" key="3">
    <source>
        <dbReference type="Google" id="ProtNLM"/>
    </source>
</evidence>
<protein>
    <recommendedName>
        <fullName evidence="3">Dolichol-phosphate mannosyltransferase</fullName>
    </recommendedName>
</protein>
<evidence type="ECO:0000313" key="1">
    <source>
        <dbReference type="EMBL" id="KXJ97445.1"/>
    </source>
</evidence>
<dbReference type="InParanoid" id="A0A136JJW2"/>
<name>A0A136JJW2_9PEZI</name>
<keyword evidence="2" id="KW-1185">Reference proteome</keyword>
<dbReference type="InterPro" id="IPR013744">
    <property type="entry name" value="SidJ"/>
</dbReference>
<reference evidence="2" key="1">
    <citation type="submission" date="2016-02" db="EMBL/GenBank/DDBJ databases">
        <title>Draft genome sequence of Microdochium bolleyi, a fungal endophyte of beachgrass.</title>
        <authorList>
            <consortium name="DOE Joint Genome Institute"/>
            <person name="David A.S."/>
            <person name="May G."/>
            <person name="Haridas S."/>
            <person name="Lim J."/>
            <person name="Wang M."/>
            <person name="Labutti K."/>
            <person name="Lipzen A."/>
            <person name="Barry K."/>
            <person name="Grigoriev I.V."/>
        </authorList>
    </citation>
    <scope>NUCLEOTIDE SEQUENCE [LARGE SCALE GENOMIC DNA]</scope>
    <source>
        <strain evidence="2">J235TASD1</strain>
    </source>
</reference>
<sequence length="306" mass="33285">MSASRSLFMTTVHRYKSPHTPGACAYEVGLPDAKNAYVFIGGLGDGPHTVPYPRAVAKHLETLPDLSYSVFEIRMKSSFDGWGFSSLVQDAEEISALVQYLRGIGRQKIVLNGHSTGCQDIMEYTSPSHSGQLTPVDGYILQGPVCDRAAIALEISADKLEHSVAAAKALIDSGRGLDCVPRDELPSFMRSTPMSANRWYALAAADGADNYFDPDLPEDTEKRYWSGVDKPVLILHSAEDEFVPKSLDKEGLVKRWTTHCRPGLASELSGTIPGANHRVASAEAEQWFVKAVATFLQGIAALESKI</sequence>
<dbReference type="Proteomes" id="UP000070501">
    <property type="component" value="Unassembled WGS sequence"/>
</dbReference>
<accession>A0A136JJW2</accession>
<evidence type="ECO:0000313" key="2">
    <source>
        <dbReference type="Proteomes" id="UP000070501"/>
    </source>
</evidence>
<organism evidence="1 2">
    <name type="scientific">Microdochium bolleyi</name>
    <dbReference type="NCBI Taxonomy" id="196109"/>
    <lineage>
        <taxon>Eukaryota</taxon>
        <taxon>Fungi</taxon>
        <taxon>Dikarya</taxon>
        <taxon>Ascomycota</taxon>
        <taxon>Pezizomycotina</taxon>
        <taxon>Sordariomycetes</taxon>
        <taxon>Xylariomycetidae</taxon>
        <taxon>Xylariales</taxon>
        <taxon>Microdochiaceae</taxon>
        <taxon>Microdochium</taxon>
    </lineage>
</organism>
<dbReference type="SUPFAM" id="SSF53474">
    <property type="entry name" value="alpha/beta-Hydrolases"/>
    <property type="match status" value="1"/>
</dbReference>
<dbReference type="PANTHER" id="PTHR31591">
    <property type="entry name" value="UPF0613 PROTEIN PB24D3.06C"/>
    <property type="match status" value="1"/>
</dbReference>
<dbReference type="AlphaFoldDB" id="A0A136JJW2"/>
<dbReference type="EMBL" id="KQ964245">
    <property type="protein sequence ID" value="KXJ97445.1"/>
    <property type="molecule type" value="Genomic_DNA"/>
</dbReference>
<dbReference type="Pfam" id="PF08538">
    <property type="entry name" value="DUF1749"/>
    <property type="match status" value="1"/>
</dbReference>
<proteinExistence type="predicted"/>
<dbReference type="InterPro" id="IPR029058">
    <property type="entry name" value="AB_hydrolase_fold"/>
</dbReference>
<dbReference type="PANTHER" id="PTHR31591:SF7">
    <property type="entry name" value="DUF1749-DOMAIN-CONTAINING PROTEIN"/>
    <property type="match status" value="1"/>
</dbReference>
<dbReference type="OrthoDB" id="10034502at2759"/>
<dbReference type="Gene3D" id="3.40.50.1820">
    <property type="entry name" value="alpha/beta hydrolase"/>
    <property type="match status" value="1"/>
</dbReference>